<sequence length="210" mass="23185">MQIDHVVPEHLLEKPEELKSYLEDLGLPADFKLNSYENWLPSCANCNNAKRGSKFKPAPIYLASLERASKKADKCRKIAAATVRDADIAKALSYLERAAASETNFDYSLLKPLFMAFCEANPEAMRAMHKRTDPGKIEFITHLEQPPELAIAPNLTVRFGDGIHIVTTPLGTGYVPKHETPHSSFYCGSCGSLGPWNGARCLSCGMLNDD</sequence>
<evidence type="ECO:0000313" key="1">
    <source>
        <dbReference type="EMBL" id="WAJ28036.1"/>
    </source>
</evidence>
<dbReference type="Proteomes" id="UP001163223">
    <property type="component" value="Chromosome"/>
</dbReference>
<accession>A0ACD4NN25</accession>
<proteinExistence type="predicted"/>
<dbReference type="EMBL" id="CP113520">
    <property type="protein sequence ID" value="WAJ28036.1"/>
    <property type="molecule type" value="Genomic_DNA"/>
</dbReference>
<name>A0ACD4NN25_9HYPH</name>
<protein>
    <submittedName>
        <fullName evidence="1">Uncharacterized protein</fullName>
    </submittedName>
</protein>
<evidence type="ECO:0000313" key="2">
    <source>
        <dbReference type="Proteomes" id="UP001163223"/>
    </source>
</evidence>
<keyword evidence="2" id="KW-1185">Reference proteome</keyword>
<reference evidence="1" key="1">
    <citation type="submission" date="2022-11" db="EMBL/GenBank/DDBJ databases">
        <title>beta-Carotene-producing bacterium, Jeongeuplla avenae sp. nov., alleviates the salt stress of Arabidopsis seedlings.</title>
        <authorList>
            <person name="Jiang L."/>
            <person name="Lee J."/>
        </authorList>
    </citation>
    <scope>NUCLEOTIDE SEQUENCE</scope>
    <source>
        <strain evidence="1">DY_R2A_6</strain>
    </source>
</reference>
<gene>
    <name evidence="1" type="ORF">OXU80_24950</name>
</gene>
<organism evidence="1 2">
    <name type="scientific">Antarcticirhabdus aurantiaca</name>
    <dbReference type="NCBI Taxonomy" id="2606717"/>
    <lineage>
        <taxon>Bacteria</taxon>
        <taxon>Pseudomonadati</taxon>
        <taxon>Pseudomonadota</taxon>
        <taxon>Alphaproteobacteria</taxon>
        <taxon>Hyphomicrobiales</taxon>
        <taxon>Aurantimonadaceae</taxon>
        <taxon>Antarcticirhabdus</taxon>
    </lineage>
</organism>